<proteinExistence type="inferred from homology"/>
<feature type="signal peptide" evidence="2">
    <location>
        <begin position="1"/>
        <end position="18"/>
    </location>
</feature>
<dbReference type="AlphaFoldDB" id="A0AA42CSC7"/>
<comment type="similarity">
    <text evidence="1 2">Belongs to the outer membrane factor (OMF) (TC 1.B.17) family.</text>
</comment>
<dbReference type="PANTHER" id="PTHR30203:SF21">
    <property type="entry name" value="OUTER MEMBRANE COMPONENT OF MULTIDRUG EFFLUX PUMP-RELATED"/>
    <property type="match status" value="1"/>
</dbReference>
<dbReference type="PROSITE" id="PS51257">
    <property type="entry name" value="PROKAR_LIPOPROTEIN"/>
    <property type="match status" value="1"/>
</dbReference>
<dbReference type="Gene3D" id="1.20.1600.10">
    <property type="entry name" value="Outer membrane efflux proteins (OEP)"/>
    <property type="match status" value="1"/>
</dbReference>
<evidence type="ECO:0000256" key="2">
    <source>
        <dbReference type="RuleBase" id="RU362097"/>
    </source>
</evidence>
<dbReference type="InterPro" id="IPR010131">
    <property type="entry name" value="MdtP/NodT-like"/>
</dbReference>
<evidence type="ECO:0000313" key="3">
    <source>
        <dbReference type="EMBL" id="MCW6533196.1"/>
    </source>
</evidence>
<dbReference type="SUPFAM" id="SSF56954">
    <property type="entry name" value="Outer membrane efflux proteins (OEP)"/>
    <property type="match status" value="1"/>
</dbReference>
<feature type="chain" id="PRO_5041483568" evidence="2">
    <location>
        <begin position="19"/>
        <end position="477"/>
    </location>
</feature>
<keyword evidence="2" id="KW-0472">Membrane</keyword>
<organism evidence="3 4">
    <name type="scientific">Sphingomonas lycopersici</name>
    <dbReference type="NCBI Taxonomy" id="2951807"/>
    <lineage>
        <taxon>Bacteria</taxon>
        <taxon>Pseudomonadati</taxon>
        <taxon>Pseudomonadota</taxon>
        <taxon>Alphaproteobacteria</taxon>
        <taxon>Sphingomonadales</taxon>
        <taxon>Sphingomonadaceae</taxon>
        <taxon>Sphingomonas</taxon>
    </lineage>
</organism>
<dbReference type="Gene3D" id="2.20.200.10">
    <property type="entry name" value="Outer membrane efflux proteins (OEP)"/>
    <property type="match status" value="1"/>
</dbReference>
<dbReference type="Pfam" id="PF02321">
    <property type="entry name" value="OEP"/>
    <property type="match status" value="2"/>
</dbReference>
<keyword evidence="2" id="KW-1134">Transmembrane beta strand</keyword>
<dbReference type="GO" id="GO:0015562">
    <property type="term" value="F:efflux transmembrane transporter activity"/>
    <property type="evidence" value="ECO:0007669"/>
    <property type="project" value="InterPro"/>
</dbReference>
<reference evidence="3" key="1">
    <citation type="submission" date="2022-06" db="EMBL/GenBank/DDBJ databases">
        <title>Sphingomonas sp. nov. isolated from rhizosphere soil of tomato.</title>
        <authorList>
            <person name="Dong H."/>
            <person name="Gao R."/>
        </authorList>
    </citation>
    <scope>NUCLEOTIDE SEQUENCE</scope>
    <source>
        <strain evidence="3">MMSM24</strain>
    </source>
</reference>
<keyword evidence="2" id="KW-0564">Palmitate</keyword>
<evidence type="ECO:0000313" key="4">
    <source>
        <dbReference type="Proteomes" id="UP001165565"/>
    </source>
</evidence>
<keyword evidence="4" id="KW-1185">Reference proteome</keyword>
<sequence>MLRTLLAAASALTLAACATGPDYKPPVQSPAAAGGFVAAHSPALDANAPVAGKWWRLYDDPVLDGLIADALSANTDVRVAVARLARARASLREVKTDRLPNVGVSAGATYGRLPATQRAPGAQREDWSIDTGASLSYEVDLFGRVSRGVEAARGDVDAASFDADAVRVSVAAETARAYADAASAAERLDVANRIVALLDRSLRVTGRRAEVGLTTRLDTARIAALRNQRQAEVPAIAAERDAALFRLATLTGRAPADLPPAAGMRTATLRLSTPIPVGDGAQLLARRPDVRAAERRLAAATARIGVATADLYPRIQLGASIGSTGPNIADLFGAAPLRWLLGPLISWSLTGHERARARVAGAEADTQAALATFDGTVLTSLRETETALSTYAHALDRRTALQAARDEAEVAARITRAQQREGQIDSLALLDAERTAAETQAALALIDAQIADAQIDLFKALGGGWEDAPKVQTAARN</sequence>
<dbReference type="NCBIfam" id="TIGR01845">
    <property type="entry name" value="outer_NodT"/>
    <property type="match status" value="1"/>
</dbReference>
<gene>
    <name evidence="3" type="ORF">NEE01_00210</name>
</gene>
<dbReference type="Proteomes" id="UP001165565">
    <property type="component" value="Unassembled WGS sequence"/>
</dbReference>
<comment type="caution">
    <text evidence="3">The sequence shown here is derived from an EMBL/GenBank/DDBJ whole genome shotgun (WGS) entry which is preliminary data.</text>
</comment>
<dbReference type="EMBL" id="JANFAV010000001">
    <property type="protein sequence ID" value="MCW6533196.1"/>
    <property type="molecule type" value="Genomic_DNA"/>
</dbReference>
<dbReference type="InterPro" id="IPR003423">
    <property type="entry name" value="OMP_efflux"/>
</dbReference>
<name>A0AA42CSC7_9SPHN</name>
<keyword evidence="2" id="KW-0812">Transmembrane</keyword>
<protein>
    <submittedName>
        <fullName evidence="3">TolC family protein</fullName>
    </submittedName>
</protein>
<evidence type="ECO:0000256" key="1">
    <source>
        <dbReference type="ARBA" id="ARBA00007613"/>
    </source>
</evidence>
<dbReference type="PANTHER" id="PTHR30203">
    <property type="entry name" value="OUTER MEMBRANE CATION EFFLUX PROTEIN"/>
    <property type="match status" value="1"/>
</dbReference>
<dbReference type="RefSeq" id="WP_265267246.1">
    <property type="nucleotide sequence ID" value="NZ_JANFAV010000001.1"/>
</dbReference>
<keyword evidence="2" id="KW-0732">Signal</keyword>
<keyword evidence="2" id="KW-0449">Lipoprotein</keyword>
<dbReference type="GO" id="GO:0005886">
    <property type="term" value="C:plasma membrane"/>
    <property type="evidence" value="ECO:0007669"/>
    <property type="project" value="UniProtKB-SubCell"/>
</dbReference>
<accession>A0AA42CSC7</accession>
<comment type="subcellular location">
    <subcellularLocation>
        <location evidence="2">Cell membrane</location>
        <topology evidence="2">Lipid-anchor</topology>
    </subcellularLocation>
</comment>